<feature type="region of interest" description="Disordered" evidence="1">
    <location>
        <begin position="538"/>
        <end position="557"/>
    </location>
</feature>
<name>A0AAV7II52_COTGL</name>
<proteinExistence type="predicted"/>
<dbReference type="Proteomes" id="UP000826195">
    <property type="component" value="Unassembled WGS sequence"/>
</dbReference>
<feature type="compositionally biased region" description="Basic and acidic residues" evidence="1">
    <location>
        <begin position="244"/>
        <end position="257"/>
    </location>
</feature>
<protein>
    <submittedName>
        <fullName evidence="2">Uncharacterized protein</fullName>
    </submittedName>
</protein>
<dbReference type="AlphaFoldDB" id="A0AAV7II52"/>
<reference evidence="2 3" key="1">
    <citation type="journal article" date="2021" name="J. Hered.">
        <title>A chromosome-level genome assembly of the parasitoid wasp, Cotesia glomerata (Hymenoptera: Braconidae).</title>
        <authorList>
            <person name="Pinto B.J."/>
            <person name="Weis J.J."/>
            <person name="Gamble T."/>
            <person name="Ode P.J."/>
            <person name="Paul R."/>
            <person name="Zaspel J.M."/>
        </authorList>
    </citation>
    <scope>NUCLEOTIDE SEQUENCE [LARGE SCALE GENOMIC DNA]</scope>
    <source>
        <strain evidence="2">CgM1</strain>
    </source>
</reference>
<feature type="region of interest" description="Disordered" evidence="1">
    <location>
        <begin position="398"/>
        <end position="471"/>
    </location>
</feature>
<evidence type="ECO:0000256" key="1">
    <source>
        <dbReference type="SAM" id="MobiDB-lite"/>
    </source>
</evidence>
<feature type="compositionally biased region" description="Low complexity" evidence="1">
    <location>
        <begin position="435"/>
        <end position="471"/>
    </location>
</feature>
<organism evidence="2 3">
    <name type="scientific">Cotesia glomerata</name>
    <name type="common">Lepidopteran parasitic wasp</name>
    <name type="synonym">Apanteles glomeratus</name>
    <dbReference type="NCBI Taxonomy" id="32391"/>
    <lineage>
        <taxon>Eukaryota</taxon>
        <taxon>Metazoa</taxon>
        <taxon>Ecdysozoa</taxon>
        <taxon>Arthropoda</taxon>
        <taxon>Hexapoda</taxon>
        <taxon>Insecta</taxon>
        <taxon>Pterygota</taxon>
        <taxon>Neoptera</taxon>
        <taxon>Endopterygota</taxon>
        <taxon>Hymenoptera</taxon>
        <taxon>Apocrita</taxon>
        <taxon>Ichneumonoidea</taxon>
        <taxon>Braconidae</taxon>
        <taxon>Microgastrinae</taxon>
        <taxon>Cotesia</taxon>
    </lineage>
</organism>
<sequence length="789" mass="89519">MDFRSDKPCTAGRIAPTGRLTPSIHQSVNGKRKVIPVPPPRIPTPMPIVNNNKQRNSSNVQISQIPSVQKKESHGNIGKIARRYLDDNMQQVWINPRLISMINMEAVTSTDYDSANLSHNFNQIGFSTYNYSQFEEKYKSTQQNSTKLGTISQTLSSQSNDFVSYLYDDKYPRNQLKSERDSNKQHSYLLPHEVKSKSQNLRGDLTYYQIDSPGKHDTRHNKCHRSDDKNISYETPATTIVTDENNKKDGKDNNKRDKVGKHTHVNKSDSKINGPLSINQQFIKSTTNESDDECHLSHIGQISSNQHHQQQFQVSYKYRQLDRPPKYQEYPPRDSLRCEQPAPRYYQDPPKYSDVIRKDDLKKIPEEKGRRQVGIRSGSVGETPVNLVSITPTTREVTRGAMTRHRQTNKQQQIDDSNQVTTDNSKEPTTQHNFTEQTTAPPGLTTTTTNSSSGTMTTTTITNTTTTTSKTDQSCRNNFNGGIILGVNVSGVICPDILEKKYDRVKLIGGASGGSNIGVNSSNNNNNKTTITMINNKNDKVKSDSNNDKIRGGNNRDSILHKHEKDCIKKTNHDGHVVGYKADNIKYYGELKGFKSYGVIDKPAGIHDKTHQYAVPEKVVYPINNFPIGGVTNHDKTHSKSSILNYTSKLTDKSVVQCDNNVNKYSDQNYYYYNNNHHHHHHHYSSSNSNRYNYQKSNCLLPLFQETKYAYTVSGAPGTPAQASAAAAFFASIRVRMTFTAHYRMMISEKWNRSDAHSKRSNPMAQRVSRRSPDSEIREYDSDYHRITE</sequence>
<feature type="region of interest" description="Disordered" evidence="1">
    <location>
        <begin position="1"/>
        <end position="53"/>
    </location>
</feature>
<accession>A0AAV7II52</accession>
<evidence type="ECO:0000313" key="2">
    <source>
        <dbReference type="EMBL" id="KAH0552733.1"/>
    </source>
</evidence>
<feature type="compositionally biased region" description="Basic and acidic residues" evidence="1">
    <location>
        <begin position="323"/>
        <end position="337"/>
    </location>
</feature>
<feature type="compositionally biased region" description="Basic and acidic residues" evidence="1">
    <location>
        <begin position="538"/>
        <end position="551"/>
    </location>
</feature>
<feature type="compositionally biased region" description="Polar residues" evidence="1">
    <location>
        <begin position="232"/>
        <end position="242"/>
    </location>
</feature>
<comment type="caution">
    <text evidence="2">The sequence shown here is derived from an EMBL/GenBank/DDBJ whole genome shotgun (WGS) entry which is preliminary data.</text>
</comment>
<feature type="compositionally biased region" description="Polar residues" evidence="1">
    <location>
        <begin position="409"/>
        <end position="434"/>
    </location>
</feature>
<evidence type="ECO:0000313" key="3">
    <source>
        <dbReference type="Proteomes" id="UP000826195"/>
    </source>
</evidence>
<feature type="compositionally biased region" description="Pro residues" evidence="1">
    <location>
        <begin position="36"/>
        <end position="46"/>
    </location>
</feature>
<feature type="region of interest" description="Disordered" evidence="1">
    <location>
        <begin position="210"/>
        <end position="275"/>
    </location>
</feature>
<feature type="region of interest" description="Disordered" evidence="1">
    <location>
        <begin position="323"/>
        <end position="352"/>
    </location>
</feature>
<keyword evidence="3" id="KW-1185">Reference proteome</keyword>
<gene>
    <name evidence="2" type="ORF">KQX54_014571</name>
</gene>
<dbReference type="EMBL" id="JAHXZJ010001492">
    <property type="protein sequence ID" value="KAH0552733.1"/>
    <property type="molecule type" value="Genomic_DNA"/>
</dbReference>
<feature type="region of interest" description="Disordered" evidence="1">
    <location>
        <begin position="752"/>
        <end position="789"/>
    </location>
</feature>
<feature type="compositionally biased region" description="Basic and acidic residues" evidence="1">
    <location>
        <begin position="771"/>
        <end position="789"/>
    </location>
</feature>